<feature type="domain" description="N-acetyltransferase" evidence="1">
    <location>
        <begin position="18"/>
        <end position="183"/>
    </location>
</feature>
<reference evidence="2 3" key="1">
    <citation type="submission" date="2017-06" db="EMBL/GenBank/DDBJ databases">
        <authorList>
            <person name="Kim H.J."/>
            <person name="Triplett B.A."/>
        </authorList>
    </citation>
    <scope>NUCLEOTIDE SEQUENCE [LARGE SCALE GENOMIC DNA]</scope>
    <source>
        <strain evidence="2 3">CGMCC 4.5593</strain>
    </source>
</reference>
<dbReference type="Proteomes" id="UP000198362">
    <property type="component" value="Unassembled WGS sequence"/>
</dbReference>
<keyword evidence="2" id="KW-0808">Transferase</keyword>
<dbReference type="InterPro" id="IPR000182">
    <property type="entry name" value="GNAT_dom"/>
</dbReference>
<dbReference type="GO" id="GO:0016747">
    <property type="term" value="F:acyltransferase activity, transferring groups other than amino-acyl groups"/>
    <property type="evidence" value="ECO:0007669"/>
    <property type="project" value="InterPro"/>
</dbReference>
<protein>
    <submittedName>
        <fullName evidence="2">Protein N-acetyltransferase, RimJ/RimL family</fullName>
    </submittedName>
</protein>
<sequence>MTEPHWPLFGLRLSCRDVRLRPVREADLPLLASMQPDDYEHDPRVEMLAGLDFAANRARLVYQNHWRALGTWSPESWQLDFAVEYQGAVVGVQALEAEGFPTLRTVDSGSWLVPSARGRGVGVAMRMAVLGLAFDHLGALAAISSARHDNGASLGVSRRLGYTGNGVSLNASGRGLVELQHLRLTAEQWGHGGETTVDGLAECRPWFGLA</sequence>
<accession>A0A239H4K2</accession>
<dbReference type="SUPFAM" id="SSF55729">
    <property type="entry name" value="Acyl-CoA N-acyltransferases (Nat)"/>
    <property type="match status" value="1"/>
</dbReference>
<organism evidence="2 3">
    <name type="scientific">Asanoa hainanensis</name>
    <dbReference type="NCBI Taxonomy" id="560556"/>
    <lineage>
        <taxon>Bacteria</taxon>
        <taxon>Bacillati</taxon>
        <taxon>Actinomycetota</taxon>
        <taxon>Actinomycetes</taxon>
        <taxon>Micromonosporales</taxon>
        <taxon>Micromonosporaceae</taxon>
        <taxon>Asanoa</taxon>
    </lineage>
</organism>
<evidence type="ECO:0000313" key="2">
    <source>
        <dbReference type="EMBL" id="SNS75184.1"/>
    </source>
</evidence>
<keyword evidence="3" id="KW-1185">Reference proteome</keyword>
<dbReference type="Pfam" id="PF13302">
    <property type="entry name" value="Acetyltransf_3"/>
    <property type="match status" value="1"/>
</dbReference>
<dbReference type="AlphaFoldDB" id="A0A239H4K2"/>
<name>A0A239H4K2_9ACTN</name>
<dbReference type="InterPro" id="IPR016181">
    <property type="entry name" value="Acyl_CoA_acyltransferase"/>
</dbReference>
<dbReference type="Gene3D" id="3.40.630.30">
    <property type="match status" value="1"/>
</dbReference>
<gene>
    <name evidence="2" type="ORF">SAMN05421812_101652</name>
</gene>
<dbReference type="PROSITE" id="PS51186">
    <property type="entry name" value="GNAT"/>
    <property type="match status" value="1"/>
</dbReference>
<dbReference type="EMBL" id="FZPH01000001">
    <property type="protein sequence ID" value="SNS75184.1"/>
    <property type="molecule type" value="Genomic_DNA"/>
</dbReference>
<evidence type="ECO:0000313" key="3">
    <source>
        <dbReference type="Proteomes" id="UP000198362"/>
    </source>
</evidence>
<proteinExistence type="predicted"/>
<evidence type="ECO:0000259" key="1">
    <source>
        <dbReference type="PROSITE" id="PS51186"/>
    </source>
</evidence>